<evidence type="ECO:0000313" key="1">
    <source>
        <dbReference type="EMBL" id="NJB95800.1"/>
    </source>
</evidence>
<dbReference type="EMBL" id="JAATJB010000001">
    <property type="protein sequence ID" value="NJB95800.1"/>
    <property type="molecule type" value="Genomic_DNA"/>
</dbReference>
<dbReference type="InterPro" id="IPR053855">
    <property type="entry name" value="DUF6931"/>
</dbReference>
<organism evidence="1 2">
    <name type="scientific">Sphingomonas trueperi</name>
    <dbReference type="NCBI Taxonomy" id="53317"/>
    <lineage>
        <taxon>Bacteria</taxon>
        <taxon>Pseudomonadati</taxon>
        <taxon>Pseudomonadota</taxon>
        <taxon>Alphaproteobacteria</taxon>
        <taxon>Sphingomonadales</taxon>
        <taxon>Sphingomonadaceae</taxon>
        <taxon>Sphingomonas</taxon>
    </lineage>
</organism>
<accession>A0A7X5XVK3</accession>
<evidence type="ECO:0000313" key="2">
    <source>
        <dbReference type="Proteomes" id="UP000531251"/>
    </source>
</evidence>
<dbReference type="Proteomes" id="UP000531251">
    <property type="component" value="Unassembled WGS sequence"/>
</dbReference>
<proteinExistence type="predicted"/>
<gene>
    <name evidence="1" type="ORF">GGR89_000092</name>
</gene>
<sequence length="181" mass="18548">MSWPRTIWVQARQINALLRWPALPGDEAAPDRFFERLRAEGKTAEAALFLGQALPRFEAVLWAAQVAEPVAGPGDAAAMAAVQAWLAHPAEPQRRAAGAAALQGPPSTAATLAASAVFHSGGSIAPPDQPPAAPPREVAGTLAAVAVLAAVATAGADHRAALDHALDLGTALARREAETTP</sequence>
<dbReference type="Pfam" id="PF22011">
    <property type="entry name" value="DUF6931"/>
    <property type="match status" value="1"/>
</dbReference>
<comment type="caution">
    <text evidence="1">The sequence shown here is derived from an EMBL/GenBank/DDBJ whole genome shotgun (WGS) entry which is preliminary data.</text>
</comment>
<dbReference type="AlphaFoldDB" id="A0A7X5XVK3"/>
<dbReference type="RefSeq" id="WP_125974661.1">
    <property type="nucleotide sequence ID" value="NZ_BAAADY010000035.1"/>
</dbReference>
<name>A0A7X5XVK3_9SPHN</name>
<keyword evidence="2" id="KW-1185">Reference proteome</keyword>
<reference evidence="1 2" key="1">
    <citation type="submission" date="2020-03" db="EMBL/GenBank/DDBJ databases">
        <title>Genomic Encyclopedia of Type Strains, Phase IV (KMG-IV): sequencing the most valuable type-strain genomes for metagenomic binning, comparative biology and taxonomic classification.</title>
        <authorList>
            <person name="Goeker M."/>
        </authorList>
    </citation>
    <scope>NUCLEOTIDE SEQUENCE [LARGE SCALE GENOMIC DNA]</scope>
    <source>
        <strain evidence="1 2">DSM 7225</strain>
    </source>
</reference>
<protein>
    <submittedName>
        <fullName evidence="1">Uncharacterized protein</fullName>
    </submittedName>
</protein>